<evidence type="ECO:0000313" key="1">
    <source>
        <dbReference type="EMBL" id="HEG90113.1"/>
    </source>
</evidence>
<sequence>MDPSQSPPNPDNFAGDIRNAKVKFVNRDAGNAVLCTASVGLVSMADTTVGTATCNWTASIGANDSVQFTIGVVVGDIPLSLSYYSRDHGDDNTTVTVSKSLNNFITGGGYLNLVNSSGICAGAVGSKNNFGFNVKYNKSLTNLQGNMNIIIRSSQSCTPGHSGPRVYQIKTNSMDNLTVNSSTGVATFTSKANIRDITDPYNPIPLDAVGNGTLRVTMDDNGEPGKNDTIGITMWNKAGGMWFSSRWDGTRTVEQLLGGGNLQVR</sequence>
<reference evidence="1" key="1">
    <citation type="journal article" date="2020" name="mSystems">
        <title>Genome- and Community-Level Interaction Insights into Carbon Utilization and Element Cycling Functions of Hydrothermarchaeota in Hydrothermal Sediment.</title>
        <authorList>
            <person name="Zhou Z."/>
            <person name="Liu Y."/>
            <person name="Xu W."/>
            <person name="Pan J."/>
            <person name="Luo Z.H."/>
            <person name="Li M."/>
        </authorList>
    </citation>
    <scope>NUCLEOTIDE SEQUENCE [LARGE SCALE GENOMIC DNA]</scope>
    <source>
        <strain evidence="1">SpSt-210</strain>
    </source>
</reference>
<accession>A0A831WXN0</accession>
<organism evidence="1">
    <name type="scientific">Thermorudis peleae</name>
    <dbReference type="NCBI Taxonomy" id="1382356"/>
    <lineage>
        <taxon>Bacteria</taxon>
        <taxon>Pseudomonadati</taxon>
        <taxon>Thermomicrobiota</taxon>
        <taxon>Thermomicrobia</taxon>
        <taxon>Thermomicrobia incertae sedis</taxon>
        <taxon>Thermorudis</taxon>
    </lineage>
</organism>
<name>A0A831WXN0_9BACT</name>
<dbReference type="EMBL" id="DSIY01000035">
    <property type="protein sequence ID" value="HEG90113.1"/>
    <property type="molecule type" value="Genomic_DNA"/>
</dbReference>
<proteinExistence type="predicted"/>
<comment type="caution">
    <text evidence="1">The sequence shown here is derived from an EMBL/GenBank/DDBJ whole genome shotgun (WGS) entry which is preliminary data.</text>
</comment>
<protein>
    <submittedName>
        <fullName evidence="1">Uncharacterized protein</fullName>
    </submittedName>
</protein>
<dbReference type="AlphaFoldDB" id="A0A831WXN0"/>
<gene>
    <name evidence="1" type="ORF">ENP34_01500</name>
</gene>